<dbReference type="GO" id="GO:0046872">
    <property type="term" value="F:metal ion binding"/>
    <property type="evidence" value="ECO:0007669"/>
    <property type="project" value="UniProtKB-UniRule"/>
</dbReference>
<dbReference type="Gene3D" id="3.90.230.10">
    <property type="entry name" value="Creatinase/methionine aminopeptidase superfamily"/>
    <property type="match status" value="1"/>
</dbReference>
<organism evidence="9 10">
    <name type="scientific">Kroppenstedtia eburnea</name>
    <dbReference type="NCBI Taxonomy" id="714067"/>
    <lineage>
        <taxon>Bacteria</taxon>
        <taxon>Bacillati</taxon>
        <taxon>Bacillota</taxon>
        <taxon>Bacilli</taxon>
        <taxon>Bacillales</taxon>
        <taxon>Thermoactinomycetaceae</taxon>
        <taxon>Kroppenstedtia</taxon>
    </lineage>
</organism>
<dbReference type="GO" id="GO:0004239">
    <property type="term" value="F:initiator methionyl aminopeptidase activity"/>
    <property type="evidence" value="ECO:0007669"/>
    <property type="project" value="UniProtKB-UniRule"/>
</dbReference>
<dbReference type="SUPFAM" id="SSF55920">
    <property type="entry name" value="Creatinase/aminopeptidase"/>
    <property type="match status" value="1"/>
</dbReference>
<evidence type="ECO:0000256" key="7">
    <source>
        <dbReference type="RuleBase" id="RU003653"/>
    </source>
</evidence>
<evidence type="ECO:0000256" key="3">
    <source>
        <dbReference type="ARBA" id="ARBA00022670"/>
    </source>
</evidence>
<evidence type="ECO:0000256" key="5">
    <source>
        <dbReference type="ARBA" id="ARBA00022801"/>
    </source>
</evidence>
<feature type="binding site" evidence="6">
    <location>
        <position position="124"/>
    </location>
    <ligand>
        <name>a divalent metal cation</name>
        <dbReference type="ChEBI" id="CHEBI:60240"/>
        <label>2</label>
        <note>catalytic</note>
    </ligand>
</feature>
<keyword evidence="5 6" id="KW-0378">Hydrolase</keyword>
<feature type="binding site" evidence="6">
    <location>
        <position position="113"/>
    </location>
    <ligand>
        <name>a divalent metal cation</name>
        <dbReference type="ChEBI" id="CHEBI:60240"/>
        <label>1</label>
    </ligand>
</feature>
<protein>
    <recommendedName>
        <fullName evidence="6 7">Methionine aminopeptidase</fullName>
        <shortName evidence="6">MAP</shortName>
        <shortName evidence="6">MetAP</shortName>
        <ecNumber evidence="6 7">3.4.11.18</ecNumber>
    </recommendedName>
    <alternativeName>
        <fullName evidence="6">Peptidase M</fullName>
    </alternativeName>
</protein>
<feature type="domain" description="Peptidase M24" evidence="8">
    <location>
        <begin position="31"/>
        <end position="258"/>
    </location>
</feature>
<comment type="caution">
    <text evidence="6">Lacks conserved residue(s) required for the propagation of feature annotation.</text>
</comment>
<evidence type="ECO:0000256" key="6">
    <source>
        <dbReference type="HAMAP-Rule" id="MF_01974"/>
    </source>
</evidence>
<feature type="binding site" evidence="6">
    <location>
        <position position="220"/>
    </location>
    <ligand>
        <name>a divalent metal cation</name>
        <dbReference type="ChEBI" id="CHEBI:60240"/>
        <label>2</label>
        <note>catalytic</note>
    </ligand>
</feature>
<comment type="cofactor">
    <cofactor evidence="6">
        <name>Co(2+)</name>
        <dbReference type="ChEBI" id="CHEBI:48828"/>
    </cofactor>
    <cofactor evidence="6">
        <name>Zn(2+)</name>
        <dbReference type="ChEBI" id="CHEBI:29105"/>
    </cofactor>
    <cofactor evidence="6">
        <name>Mn(2+)</name>
        <dbReference type="ChEBI" id="CHEBI:29035"/>
    </cofactor>
    <cofactor evidence="6">
        <name>Fe(2+)</name>
        <dbReference type="ChEBI" id="CHEBI:29033"/>
    </cofactor>
    <text evidence="6">Binds 2 divalent metal cations per subunit. Has a high-affinity and a low affinity metal-binding site. The true nature of the physiological cofactor is under debate. The enzyme is active with cobalt, zinc, manganese or divalent iron ions. Most likely, methionine aminopeptidases function as mononuclear Fe(2+)-metalloproteases under physiological conditions, and the catalytically relevant metal-binding site has been assigned to the histidine-containing high-affinity site.</text>
</comment>
<dbReference type="GO" id="GO:0070006">
    <property type="term" value="F:metalloaminopeptidase activity"/>
    <property type="evidence" value="ECO:0007669"/>
    <property type="project" value="UniProtKB-UniRule"/>
</dbReference>
<comment type="function">
    <text evidence="1 6">Removes the N-terminal methionine from nascent proteins. The N-terminal methionine is often cleaved when the second residue in the primary sequence is small and uncharged (Met-Ala-, Cys, Gly, Pro, Ser, Thr, or Val). Requires deformylation of the N(alpha)-formylated initiator methionine before it can be hydrolyzed.</text>
</comment>
<keyword evidence="10" id="KW-1185">Reference proteome</keyword>
<dbReference type="PRINTS" id="PR00599">
    <property type="entry name" value="MAPEPTIDASE"/>
</dbReference>
<comment type="similarity">
    <text evidence="6">Belongs to the peptidase M24A family. Methionine aminopeptidase type 1 subfamily.</text>
</comment>
<dbReference type="EC" id="3.4.11.18" evidence="6 7"/>
<dbReference type="InterPro" id="IPR036005">
    <property type="entry name" value="Creatinase/aminopeptidase-like"/>
</dbReference>
<dbReference type="HAMAP" id="MF_01974">
    <property type="entry name" value="MetAP_1"/>
    <property type="match status" value="1"/>
</dbReference>
<feature type="binding site" evidence="6">
    <location>
        <position position="251"/>
    </location>
    <ligand>
        <name>a divalent metal cation</name>
        <dbReference type="ChEBI" id="CHEBI:60240"/>
        <label>2</label>
        <note>catalytic</note>
    </ligand>
</feature>
<dbReference type="NCBIfam" id="TIGR00500">
    <property type="entry name" value="met_pdase_I"/>
    <property type="match status" value="1"/>
</dbReference>
<dbReference type="PANTHER" id="PTHR43330:SF17">
    <property type="entry name" value="METHIONINE AMINOPEPTIDASE"/>
    <property type="match status" value="1"/>
</dbReference>
<dbReference type="EMBL" id="FTOD01000005">
    <property type="protein sequence ID" value="SIS81159.1"/>
    <property type="molecule type" value="Genomic_DNA"/>
</dbReference>
<evidence type="ECO:0000256" key="4">
    <source>
        <dbReference type="ARBA" id="ARBA00022723"/>
    </source>
</evidence>
<dbReference type="GO" id="GO:0005829">
    <property type="term" value="C:cytosol"/>
    <property type="evidence" value="ECO:0007669"/>
    <property type="project" value="TreeGrafter"/>
</dbReference>
<proteinExistence type="inferred from homology"/>
<comment type="subunit">
    <text evidence="6">Monomer.</text>
</comment>
<dbReference type="InterPro" id="IPR002467">
    <property type="entry name" value="Pept_M24A_MAP1"/>
</dbReference>
<dbReference type="AlphaFoldDB" id="A0A1N7M5A3"/>
<evidence type="ECO:0000256" key="2">
    <source>
        <dbReference type="ARBA" id="ARBA00022438"/>
    </source>
</evidence>
<evidence type="ECO:0000313" key="9">
    <source>
        <dbReference type="EMBL" id="SIS81159.1"/>
    </source>
</evidence>
<dbReference type="CDD" id="cd01086">
    <property type="entry name" value="MetAP1"/>
    <property type="match status" value="1"/>
</dbReference>
<dbReference type="GO" id="GO:0006508">
    <property type="term" value="P:proteolysis"/>
    <property type="evidence" value="ECO:0007669"/>
    <property type="project" value="UniProtKB-KW"/>
</dbReference>
<feature type="binding site" evidence="6">
    <location>
        <position position="187"/>
    </location>
    <ligand>
        <name>a divalent metal cation</name>
        <dbReference type="ChEBI" id="CHEBI:60240"/>
        <label>2</label>
        <note>catalytic</note>
    </ligand>
</feature>
<evidence type="ECO:0000259" key="8">
    <source>
        <dbReference type="Pfam" id="PF00557"/>
    </source>
</evidence>
<feature type="binding site" evidence="6">
    <location>
        <position position="124"/>
    </location>
    <ligand>
        <name>a divalent metal cation</name>
        <dbReference type="ChEBI" id="CHEBI:60240"/>
        <label>1</label>
    </ligand>
</feature>
<dbReference type="PANTHER" id="PTHR43330">
    <property type="entry name" value="METHIONINE AMINOPEPTIDASE"/>
    <property type="match status" value="1"/>
</dbReference>
<sequence>MHPSHSLCADGNLHLVVSCMIRTKSSDELKVMRKAGSIVAECHALLSQAIRPGVNTRDLDALVEQHIRKSRATPSFKGHHGFPASICVALNDEICHGFPRSQPLKEGDVVTIDIGALYEGYHGDSAWTYAVGEVSPDIRRLMKDGEKALFLGIEHARPGRRIGDIGHAIQSFAEPLGYGVVREFCGHGVGRELWEEPQVPHFGRPGTGHQIQAGMVLAIEPMLTLGSWRARIDKDGWTARTVDGSICVQYEHTVAVTDEGPVILTEKK</sequence>
<dbReference type="Proteomes" id="UP000186795">
    <property type="component" value="Unassembled WGS sequence"/>
</dbReference>
<gene>
    <name evidence="6" type="primary">map</name>
    <name evidence="9" type="ORF">SAMN05421790_105205</name>
</gene>
<evidence type="ECO:0000313" key="10">
    <source>
        <dbReference type="Proteomes" id="UP000186795"/>
    </source>
</evidence>
<evidence type="ECO:0000256" key="1">
    <source>
        <dbReference type="ARBA" id="ARBA00002521"/>
    </source>
</evidence>
<keyword evidence="3 6" id="KW-0645">Protease</keyword>
<dbReference type="Pfam" id="PF00557">
    <property type="entry name" value="Peptidase_M24"/>
    <property type="match status" value="1"/>
</dbReference>
<keyword evidence="4 6" id="KW-0479">Metal-binding</keyword>
<comment type="catalytic activity">
    <reaction evidence="6 7">
        <text>Release of N-terminal amino acids, preferentially methionine, from peptides and arylamides.</text>
        <dbReference type="EC" id="3.4.11.18"/>
    </reaction>
</comment>
<name>A0A1N7M5A3_9BACL</name>
<keyword evidence="2 6" id="KW-0031">Aminopeptidase</keyword>
<dbReference type="InterPro" id="IPR000994">
    <property type="entry name" value="Pept_M24"/>
</dbReference>
<feature type="binding site" evidence="6">
    <location>
        <position position="96"/>
    </location>
    <ligand>
        <name>substrate</name>
    </ligand>
</feature>
<dbReference type="InterPro" id="IPR001714">
    <property type="entry name" value="Pept_M24_MAP"/>
</dbReference>
<accession>A0A1N7M5A3</accession>
<feature type="binding site" evidence="6">
    <location>
        <position position="251"/>
    </location>
    <ligand>
        <name>a divalent metal cation</name>
        <dbReference type="ChEBI" id="CHEBI:60240"/>
        <label>1</label>
    </ligand>
</feature>
<reference evidence="10" key="1">
    <citation type="submission" date="2017-01" db="EMBL/GenBank/DDBJ databases">
        <authorList>
            <person name="Varghese N."/>
            <person name="Submissions S."/>
        </authorList>
    </citation>
    <scope>NUCLEOTIDE SEQUENCE [LARGE SCALE GENOMIC DNA]</scope>
    <source>
        <strain evidence="10">DSM 45196</strain>
    </source>
</reference>